<gene>
    <name evidence="5" type="ORF">THAPSDRAFT_9485</name>
</gene>
<dbReference type="GO" id="GO:0003676">
    <property type="term" value="F:nucleic acid binding"/>
    <property type="evidence" value="ECO:0007669"/>
    <property type="project" value="InterPro"/>
</dbReference>
<proteinExistence type="inferred from homology"/>
<evidence type="ECO:0000256" key="1">
    <source>
        <dbReference type="ARBA" id="ARBA00007692"/>
    </source>
</evidence>
<feature type="signal peptide" evidence="4">
    <location>
        <begin position="1"/>
        <end position="18"/>
    </location>
</feature>
<dbReference type="eggNOG" id="KOG1267">
    <property type="taxonomic scope" value="Eukaryota"/>
</dbReference>
<dbReference type="AlphaFoldDB" id="B8CBG4"/>
<dbReference type="Gene3D" id="1.25.70.10">
    <property type="entry name" value="Transcription termination factor 3, mitochondrial"/>
    <property type="match status" value="2"/>
</dbReference>
<dbReference type="HOGENOM" id="CLU_361120_0_0_1"/>
<evidence type="ECO:0000256" key="3">
    <source>
        <dbReference type="SAM" id="MobiDB-lite"/>
    </source>
</evidence>
<evidence type="ECO:0000256" key="2">
    <source>
        <dbReference type="ARBA" id="ARBA00022946"/>
    </source>
</evidence>
<organism evidence="5 6">
    <name type="scientific">Thalassiosira pseudonana</name>
    <name type="common">Marine diatom</name>
    <name type="synonym">Cyclotella nana</name>
    <dbReference type="NCBI Taxonomy" id="35128"/>
    <lineage>
        <taxon>Eukaryota</taxon>
        <taxon>Sar</taxon>
        <taxon>Stramenopiles</taxon>
        <taxon>Ochrophyta</taxon>
        <taxon>Bacillariophyta</taxon>
        <taxon>Coscinodiscophyceae</taxon>
        <taxon>Thalassiosirophycidae</taxon>
        <taxon>Thalassiosirales</taxon>
        <taxon>Thalassiosiraceae</taxon>
        <taxon>Thalassiosira</taxon>
    </lineage>
</organism>
<reference evidence="5 6" key="2">
    <citation type="journal article" date="2008" name="Nature">
        <title>The Phaeodactylum genome reveals the evolutionary history of diatom genomes.</title>
        <authorList>
            <person name="Bowler C."/>
            <person name="Allen A.E."/>
            <person name="Badger J.H."/>
            <person name="Grimwood J."/>
            <person name="Jabbari K."/>
            <person name="Kuo A."/>
            <person name="Maheswari U."/>
            <person name="Martens C."/>
            <person name="Maumus F."/>
            <person name="Otillar R.P."/>
            <person name="Rayko E."/>
            <person name="Salamov A."/>
            <person name="Vandepoele K."/>
            <person name="Beszteri B."/>
            <person name="Gruber A."/>
            <person name="Heijde M."/>
            <person name="Katinka M."/>
            <person name="Mock T."/>
            <person name="Valentin K."/>
            <person name="Verret F."/>
            <person name="Berges J.A."/>
            <person name="Brownlee C."/>
            <person name="Cadoret J.P."/>
            <person name="Chiovitti A."/>
            <person name="Choi C.J."/>
            <person name="Coesel S."/>
            <person name="De Martino A."/>
            <person name="Detter J.C."/>
            <person name="Durkin C."/>
            <person name="Falciatore A."/>
            <person name="Fournet J."/>
            <person name="Haruta M."/>
            <person name="Huysman M.J."/>
            <person name="Jenkins B.D."/>
            <person name="Jiroutova K."/>
            <person name="Jorgensen R.E."/>
            <person name="Joubert Y."/>
            <person name="Kaplan A."/>
            <person name="Kroger N."/>
            <person name="Kroth P.G."/>
            <person name="La Roche J."/>
            <person name="Lindquist E."/>
            <person name="Lommer M."/>
            <person name="Martin-Jezequel V."/>
            <person name="Lopez P.J."/>
            <person name="Lucas S."/>
            <person name="Mangogna M."/>
            <person name="McGinnis K."/>
            <person name="Medlin L.K."/>
            <person name="Montsant A."/>
            <person name="Oudot-Le Secq M.P."/>
            <person name="Napoli C."/>
            <person name="Obornik M."/>
            <person name="Parker M.S."/>
            <person name="Petit J.L."/>
            <person name="Porcel B.M."/>
            <person name="Poulsen N."/>
            <person name="Robison M."/>
            <person name="Rychlewski L."/>
            <person name="Rynearson T.A."/>
            <person name="Schmutz J."/>
            <person name="Shapiro H."/>
            <person name="Siaut M."/>
            <person name="Stanley M."/>
            <person name="Sussman M.R."/>
            <person name="Taylor A.R."/>
            <person name="Vardi A."/>
            <person name="von Dassow P."/>
            <person name="Vyverman W."/>
            <person name="Willis A."/>
            <person name="Wyrwicz L.S."/>
            <person name="Rokhsar D.S."/>
            <person name="Weissenbach J."/>
            <person name="Armbrust E.V."/>
            <person name="Green B.R."/>
            <person name="Van de Peer Y."/>
            <person name="Grigoriev I.V."/>
        </authorList>
    </citation>
    <scope>NUCLEOTIDE SEQUENCE [LARGE SCALE GENOMIC DNA]</scope>
    <source>
        <strain evidence="5 6">CCMP1335</strain>
    </source>
</reference>
<dbReference type="SMART" id="SM00733">
    <property type="entry name" value="Mterf"/>
    <property type="match status" value="6"/>
</dbReference>
<reference evidence="5 6" key="1">
    <citation type="journal article" date="2004" name="Science">
        <title>The genome of the diatom Thalassiosira pseudonana: ecology, evolution, and metabolism.</title>
        <authorList>
            <person name="Armbrust E.V."/>
            <person name="Berges J.A."/>
            <person name="Bowler C."/>
            <person name="Green B.R."/>
            <person name="Martinez D."/>
            <person name="Putnam N.H."/>
            <person name="Zhou S."/>
            <person name="Allen A.E."/>
            <person name="Apt K.E."/>
            <person name="Bechner M."/>
            <person name="Brzezinski M.A."/>
            <person name="Chaal B.K."/>
            <person name="Chiovitti A."/>
            <person name="Davis A.K."/>
            <person name="Demarest M.S."/>
            <person name="Detter J.C."/>
            <person name="Glavina T."/>
            <person name="Goodstein D."/>
            <person name="Hadi M.Z."/>
            <person name="Hellsten U."/>
            <person name="Hildebrand M."/>
            <person name="Jenkins B.D."/>
            <person name="Jurka J."/>
            <person name="Kapitonov V.V."/>
            <person name="Kroger N."/>
            <person name="Lau W.W."/>
            <person name="Lane T.W."/>
            <person name="Larimer F.W."/>
            <person name="Lippmeier J.C."/>
            <person name="Lucas S."/>
            <person name="Medina M."/>
            <person name="Montsant A."/>
            <person name="Obornik M."/>
            <person name="Parker M.S."/>
            <person name="Palenik B."/>
            <person name="Pazour G.J."/>
            <person name="Richardson P.M."/>
            <person name="Rynearson T.A."/>
            <person name="Saito M.A."/>
            <person name="Schwartz D.C."/>
            <person name="Thamatrakoln K."/>
            <person name="Valentin K."/>
            <person name="Vardi A."/>
            <person name="Wilkerson F.P."/>
            <person name="Rokhsar D.S."/>
        </authorList>
    </citation>
    <scope>NUCLEOTIDE SEQUENCE [LARGE SCALE GENOMIC DNA]</scope>
    <source>
        <strain evidence="5 6">CCMP1335</strain>
    </source>
</reference>
<name>B8CBG4_THAPS</name>
<dbReference type="PANTHER" id="PTHR13068:SF151">
    <property type="entry name" value="TRANSCRIPTION TERMINATION FACTOR MTERF9, CHLOROPLASTIC"/>
    <property type="match status" value="1"/>
</dbReference>
<evidence type="ECO:0000313" key="6">
    <source>
        <dbReference type="Proteomes" id="UP000001449"/>
    </source>
</evidence>
<dbReference type="PaxDb" id="35128-Thaps9485"/>
<keyword evidence="6" id="KW-1185">Reference proteome</keyword>
<dbReference type="GeneID" id="7447519"/>
<evidence type="ECO:0000256" key="4">
    <source>
        <dbReference type="SAM" id="SignalP"/>
    </source>
</evidence>
<feature type="region of interest" description="Disordered" evidence="3">
    <location>
        <begin position="49"/>
        <end position="78"/>
    </location>
</feature>
<sequence length="705" mass="78009">MIGATILLALLAFRLDSGACFKASPLSFVPRECPPLSPLRVASTAWATSNDGLAPSTRTNRDSIGGSKEERRRQKAKAPLVDSTLLRFLSSQKNGSTVLLKGDNTQTKVGGTIQIDAPNGESSVEEEVPTFTTGSAFKTAEQEGVSTSTSQTTEIPSIKAIESQSWLSQYNAQRVALKLQALGVDEETALNTGKVVQDYILSRVTRRRIRKFLQERDASWESGDSMPLDRGGMKENMSSAATSKFDIDEVITVLTEYGLTGTDIAAIFSHTPNIAMMRARSTASEAMKGEKLSETASTLEDTLDKAFVGLLGETLRLRRYDARKILRTCPGLLTTKGSASAEQVVSLMVSLGSSTNAIARDKASLPTLLSRSPSLIFRLVAFLSSAQLKVPLAAIGSILRQKQSTEMLNAVAPLKETITDGGAYDEIASKNLTAMDAQTALLGYFRADQTMRQQQIEESYQSMEAVANVLRMTAGIKDFRKILSSYPHAFFLNVTNIISVATYLRDDVGMTKEDVGKAIQSFPTLLEQDVSRIRSVVEFMRSIEVDEEALPTILRSFPATLLLDTETTMIPVVEFLREIGVRNVGRFVTRLPPVLGYSVEKDLEPKWNFLREVCQFDYFEVVRFPAYFSYPLERVIKMRYSYLRDCKGIPIQLARVDDVLRFGDRDFATEIALDEDNGVAFAKFVEENSCTPYTSRRVKNQRRKI</sequence>
<dbReference type="Pfam" id="PF02536">
    <property type="entry name" value="mTERF"/>
    <property type="match status" value="1"/>
</dbReference>
<protein>
    <recommendedName>
        <fullName evidence="7">mTERF domain-containing protein, mitochondrial</fullName>
    </recommendedName>
</protein>
<feature type="chain" id="PRO_5002866450" description="mTERF domain-containing protein, mitochondrial" evidence="4">
    <location>
        <begin position="19"/>
        <end position="705"/>
    </location>
</feature>
<keyword evidence="2" id="KW-0809">Transit peptide</keyword>
<dbReference type="Proteomes" id="UP000001449">
    <property type="component" value="Chromosome 13"/>
</dbReference>
<keyword evidence="4" id="KW-0732">Signal</keyword>
<dbReference type="RefSeq" id="XP_002293578.1">
    <property type="nucleotide sequence ID" value="XM_002293542.1"/>
</dbReference>
<accession>B8CBG4</accession>
<comment type="similarity">
    <text evidence="1">Belongs to the mTERF family.</text>
</comment>
<dbReference type="PANTHER" id="PTHR13068">
    <property type="entry name" value="CGI-12 PROTEIN-RELATED"/>
    <property type="match status" value="1"/>
</dbReference>
<dbReference type="STRING" id="35128.B8CBG4"/>
<dbReference type="InParanoid" id="B8CBG4"/>
<dbReference type="InterPro" id="IPR038538">
    <property type="entry name" value="MTERF_sf"/>
</dbReference>
<dbReference type="EMBL" id="CM000648">
    <property type="protein sequence ID" value="EED89314.1"/>
    <property type="molecule type" value="Genomic_DNA"/>
</dbReference>
<dbReference type="OMA" id="QYNAQRV"/>
<evidence type="ECO:0008006" key="7">
    <source>
        <dbReference type="Google" id="ProtNLM"/>
    </source>
</evidence>
<evidence type="ECO:0000313" key="5">
    <source>
        <dbReference type="EMBL" id="EED89314.1"/>
    </source>
</evidence>
<dbReference type="InterPro" id="IPR003690">
    <property type="entry name" value="MTERF"/>
</dbReference>
<dbReference type="KEGG" id="tps:THAPSDRAFT_9485"/>